<dbReference type="GO" id="GO:0046872">
    <property type="term" value="F:metal ion binding"/>
    <property type="evidence" value="ECO:0007669"/>
    <property type="project" value="UniProtKB-KW"/>
</dbReference>
<keyword evidence="3" id="KW-0408">Iron</keyword>
<feature type="region of interest" description="Disordered" evidence="4">
    <location>
        <begin position="1"/>
        <end position="23"/>
    </location>
</feature>
<comment type="similarity">
    <text evidence="1">Belongs to the indoleamine 2,3-dioxygenase family.</text>
</comment>
<dbReference type="Pfam" id="PF01231">
    <property type="entry name" value="IDO"/>
    <property type="match status" value="1"/>
</dbReference>
<evidence type="ECO:0000256" key="2">
    <source>
        <dbReference type="ARBA" id="ARBA00022723"/>
    </source>
</evidence>
<organism evidence="5 6">
    <name type="scientific">Hericium alpestre</name>
    <dbReference type="NCBI Taxonomy" id="135208"/>
    <lineage>
        <taxon>Eukaryota</taxon>
        <taxon>Fungi</taxon>
        <taxon>Dikarya</taxon>
        <taxon>Basidiomycota</taxon>
        <taxon>Agaricomycotina</taxon>
        <taxon>Agaricomycetes</taxon>
        <taxon>Russulales</taxon>
        <taxon>Hericiaceae</taxon>
        <taxon>Hericium</taxon>
    </lineage>
</organism>
<dbReference type="AlphaFoldDB" id="A0A4Y9ZSF9"/>
<dbReference type="GO" id="GO:0033754">
    <property type="term" value="F:indoleamine 2,3-dioxygenase activity"/>
    <property type="evidence" value="ECO:0007669"/>
    <property type="project" value="TreeGrafter"/>
</dbReference>
<evidence type="ECO:0000313" key="5">
    <source>
        <dbReference type="EMBL" id="TFY76973.1"/>
    </source>
</evidence>
<comment type="caution">
    <text evidence="5">The sequence shown here is derived from an EMBL/GenBank/DDBJ whole genome shotgun (WGS) entry which is preliminary data.</text>
</comment>
<dbReference type="GO" id="GO:0034354">
    <property type="term" value="P:'de novo' NAD+ biosynthetic process from L-tryptophan"/>
    <property type="evidence" value="ECO:0007669"/>
    <property type="project" value="TreeGrafter"/>
</dbReference>
<dbReference type="OrthoDB" id="540174at2759"/>
<accession>A0A4Y9ZSF9</accession>
<evidence type="ECO:0000256" key="4">
    <source>
        <dbReference type="SAM" id="MobiDB-lite"/>
    </source>
</evidence>
<dbReference type="InterPro" id="IPR000898">
    <property type="entry name" value="Indolamine_dOase"/>
</dbReference>
<dbReference type="InterPro" id="IPR037217">
    <property type="entry name" value="Trp/Indoleamine_2_3_dOase-like"/>
</dbReference>
<evidence type="ECO:0008006" key="7">
    <source>
        <dbReference type="Google" id="ProtNLM"/>
    </source>
</evidence>
<keyword evidence="2" id="KW-0479">Metal-binding</keyword>
<dbReference type="GO" id="GO:0005737">
    <property type="term" value="C:cytoplasm"/>
    <property type="evidence" value="ECO:0007669"/>
    <property type="project" value="TreeGrafter"/>
</dbReference>
<dbReference type="Proteomes" id="UP000298061">
    <property type="component" value="Unassembled WGS sequence"/>
</dbReference>
<dbReference type="PANTHER" id="PTHR28657:SF5">
    <property type="entry name" value="INDOLEAMINE 2,3-DIOXYGENASE"/>
    <property type="match status" value="1"/>
</dbReference>
<evidence type="ECO:0000256" key="3">
    <source>
        <dbReference type="ARBA" id="ARBA00023004"/>
    </source>
</evidence>
<dbReference type="GO" id="GO:0019441">
    <property type="term" value="P:L-tryptophan catabolic process to kynurenine"/>
    <property type="evidence" value="ECO:0007669"/>
    <property type="project" value="InterPro"/>
</dbReference>
<dbReference type="STRING" id="135208.A0A4Y9ZSF9"/>
<dbReference type="EMBL" id="SFCI01001036">
    <property type="protein sequence ID" value="TFY76973.1"/>
    <property type="molecule type" value="Genomic_DNA"/>
</dbReference>
<evidence type="ECO:0000313" key="6">
    <source>
        <dbReference type="Proteomes" id="UP000298061"/>
    </source>
</evidence>
<name>A0A4Y9ZSF9_9AGAM</name>
<evidence type="ECO:0000256" key="1">
    <source>
        <dbReference type="ARBA" id="ARBA00007119"/>
    </source>
</evidence>
<dbReference type="GO" id="GO:0020037">
    <property type="term" value="F:heme binding"/>
    <property type="evidence" value="ECO:0007669"/>
    <property type="project" value="InterPro"/>
</dbReference>
<reference evidence="5 6" key="1">
    <citation type="submission" date="2019-02" db="EMBL/GenBank/DDBJ databases">
        <title>Genome sequencing of the rare red list fungi Hericium alpestre (H. flagellum).</title>
        <authorList>
            <person name="Buettner E."/>
            <person name="Kellner H."/>
        </authorList>
    </citation>
    <scope>NUCLEOTIDE SEQUENCE [LARGE SCALE GENOMIC DNA]</scope>
    <source>
        <strain evidence="5 6">DSM 108284</strain>
    </source>
</reference>
<keyword evidence="6" id="KW-1185">Reference proteome</keyword>
<dbReference type="SUPFAM" id="SSF140959">
    <property type="entry name" value="Indolic compounds 2,3-dioxygenase-like"/>
    <property type="match status" value="1"/>
</dbReference>
<dbReference type="PANTHER" id="PTHR28657">
    <property type="entry name" value="INDOLEAMINE 2,3-DIOXYGENASE"/>
    <property type="match status" value="1"/>
</dbReference>
<gene>
    <name evidence="5" type="ORF">EWM64_g7039</name>
</gene>
<proteinExistence type="inferred from homology"/>
<sequence length="238" mass="26757">MDLLLPSHFLSQPRPDTVDGPPAGVVDTTTLAAHDYDVDTRTGFMPPEPPMTRLPGLFEPWEVLLDEAQVQSLQLGRKPDITDAEKETSESWRARVRELPTIPTTVLMQSELLLRRAHHVLAWLMHFYIHSLPPDDADVHIPAPITIPLLQICVQLQLPPVVTYSDDVLYNWALKQPSTQTPPSPDNLRSLTLFSGTPDEEAFYITSARCELRGVAALDIMRDWVVPRPETFHDMLAG</sequence>
<protein>
    <recommendedName>
        <fullName evidence="7">Indoleamine 2,3-dioxygenase</fullName>
    </recommendedName>
</protein>